<accession>A0A2U3NNZ8</accession>
<feature type="region of interest" description="Disordered" evidence="1">
    <location>
        <begin position="349"/>
        <end position="389"/>
    </location>
</feature>
<gene>
    <name evidence="4" type="ORF">MRAB57_1034</name>
</gene>
<reference evidence="4 5" key="1">
    <citation type="submission" date="2017-01" db="EMBL/GenBank/DDBJ databases">
        <authorList>
            <consortium name="Urmite Genomes"/>
        </authorList>
    </citation>
    <scope>NUCLEOTIDE SEQUENCE [LARGE SCALE GENOMIC DNA]</scope>
    <source>
        <strain evidence="4 5">AB57</strain>
    </source>
</reference>
<feature type="compositionally biased region" description="Pro residues" evidence="1">
    <location>
        <begin position="350"/>
        <end position="389"/>
    </location>
</feature>
<keyword evidence="2" id="KW-0472">Membrane</keyword>
<dbReference type="EMBL" id="FUFA01000002">
    <property type="protein sequence ID" value="SPM33231.1"/>
    <property type="molecule type" value="Genomic_DNA"/>
</dbReference>
<evidence type="ECO:0000313" key="4">
    <source>
        <dbReference type="EMBL" id="SPM33231.1"/>
    </source>
</evidence>
<dbReference type="Pfam" id="PF23717">
    <property type="entry name" value="DUF7159"/>
    <property type="match status" value="1"/>
</dbReference>
<feature type="transmembrane region" description="Helical" evidence="2">
    <location>
        <begin position="301"/>
        <end position="327"/>
    </location>
</feature>
<sequence>MDTVLGVSMAPSAVRMVLVEGENGDGATVDEDNFAVAADDDAATISAADQVVSAILGTQEGAAQGGYQLTSTGVTWTDPIEAAALRDALAAHKVENVMLVSAFLAAAALAQAVGNQTNYAQTALLFIEPDTATLAVVDTSDGSIADVHRLPLPADDDAAVAQLATMVSGAESMQARPDAIFVVGSGIDIPLIKPALEAATTLPVTAPEEPETALARGAALASAGAPLFSSSTAARAYAQDPGTGALDPFAVAPGYFDIPDSEDGALAYSAVGDDAFAEPYTGSQTAATELVDADYRERKSFGLVGTALAAIFIVGVSALVVSLAIAIRPTSGVRPIPGQNVVAPAQGVPAPAPAAPPAPAAAPAPAPAAAPAPAPAPEAPVPAAAPPAPAPVPVAPAPIPEAPMPAPVPAAPVPAPPPVAAPIPVPIPLPIPPIIGAPGGPFGPGGGGGYPGGGPGRGEFPGGPGHGGGGFPGGGGGGPFGGGGHGGFGGPFGGGGHGGFGHR</sequence>
<keyword evidence="2" id="KW-1133">Transmembrane helix</keyword>
<protein>
    <submittedName>
        <fullName evidence="4">Mycobacterium rhizamassiliense ORFan</fullName>
    </submittedName>
</protein>
<keyword evidence="5" id="KW-1185">Reference proteome</keyword>
<keyword evidence="2" id="KW-0812">Transmembrane</keyword>
<feature type="domain" description="DUF7159" evidence="3">
    <location>
        <begin position="2"/>
        <end position="233"/>
    </location>
</feature>
<organism evidence="4 5">
    <name type="scientific">Mycobacterium rhizamassiliense</name>
    <dbReference type="NCBI Taxonomy" id="1841860"/>
    <lineage>
        <taxon>Bacteria</taxon>
        <taxon>Bacillati</taxon>
        <taxon>Actinomycetota</taxon>
        <taxon>Actinomycetes</taxon>
        <taxon>Mycobacteriales</taxon>
        <taxon>Mycobacteriaceae</taxon>
        <taxon>Mycobacterium</taxon>
    </lineage>
</organism>
<evidence type="ECO:0000256" key="2">
    <source>
        <dbReference type="SAM" id="Phobius"/>
    </source>
</evidence>
<name>A0A2U3NNZ8_9MYCO</name>
<dbReference type="InterPro" id="IPR055583">
    <property type="entry name" value="DUF7159"/>
</dbReference>
<dbReference type="OrthoDB" id="4764597at2"/>
<dbReference type="PRINTS" id="PR01217">
    <property type="entry name" value="PRICHEXTENSN"/>
</dbReference>
<evidence type="ECO:0000256" key="1">
    <source>
        <dbReference type="SAM" id="MobiDB-lite"/>
    </source>
</evidence>
<dbReference type="STRING" id="1841860.GCA_900157375_01036"/>
<dbReference type="AlphaFoldDB" id="A0A2U3NNZ8"/>
<dbReference type="Proteomes" id="UP000240988">
    <property type="component" value="Unassembled WGS sequence"/>
</dbReference>
<dbReference type="Gene3D" id="3.30.420.40">
    <property type="match status" value="1"/>
</dbReference>
<feature type="region of interest" description="Disordered" evidence="1">
    <location>
        <begin position="441"/>
        <end position="503"/>
    </location>
</feature>
<dbReference type="RefSeq" id="WP_077086617.1">
    <property type="nucleotide sequence ID" value="NZ_LT721901.1"/>
</dbReference>
<proteinExistence type="predicted"/>
<evidence type="ECO:0000313" key="5">
    <source>
        <dbReference type="Proteomes" id="UP000240988"/>
    </source>
</evidence>
<evidence type="ECO:0000259" key="3">
    <source>
        <dbReference type="Pfam" id="PF23717"/>
    </source>
</evidence>